<dbReference type="Proteomes" id="UP000182367">
    <property type="component" value="Unassembled WGS sequence"/>
</dbReference>
<evidence type="ECO:0000313" key="4">
    <source>
        <dbReference type="EMBL" id="SDJ63084.1"/>
    </source>
</evidence>
<name>A0A1B9DG46_9FLAO</name>
<gene>
    <name evidence="3" type="ORF">FBGL_15725</name>
    <name evidence="2" type="ORF">FGL01_22350</name>
    <name evidence="4" type="ORF">SAMN05192550_2452</name>
</gene>
<keyword evidence="6" id="KW-1185">Reference proteome</keyword>
<organism evidence="3 5">
    <name type="scientific">Flavobacterium glycines</name>
    <dbReference type="NCBI Taxonomy" id="551990"/>
    <lineage>
        <taxon>Bacteria</taxon>
        <taxon>Pseudomonadati</taxon>
        <taxon>Bacteroidota</taxon>
        <taxon>Flavobacteriia</taxon>
        <taxon>Flavobacteriales</taxon>
        <taxon>Flavobacteriaceae</taxon>
        <taxon>Flavobacterium</taxon>
    </lineage>
</organism>
<evidence type="ECO:0000313" key="2">
    <source>
        <dbReference type="EMBL" id="GEL11496.1"/>
    </source>
</evidence>
<comment type="caution">
    <text evidence="3">The sequence shown here is derived from an EMBL/GenBank/DDBJ whole genome shotgun (WGS) entry which is preliminary data.</text>
</comment>
<dbReference type="EMBL" id="BJVF01000004">
    <property type="protein sequence ID" value="GEL11496.1"/>
    <property type="molecule type" value="Genomic_DNA"/>
</dbReference>
<dbReference type="Proteomes" id="UP000321579">
    <property type="component" value="Unassembled WGS sequence"/>
</dbReference>
<dbReference type="InterPro" id="IPR025665">
    <property type="entry name" value="Beta-barrel_OMP_2"/>
</dbReference>
<feature type="domain" description="Outer membrane protein beta-barrel" evidence="1">
    <location>
        <begin position="20"/>
        <end position="208"/>
    </location>
</feature>
<reference evidence="2 7" key="4">
    <citation type="submission" date="2019-07" db="EMBL/GenBank/DDBJ databases">
        <title>Whole genome shotgun sequence of Flavobacterium glycines NBRC 105008.</title>
        <authorList>
            <person name="Hosoyama A."/>
            <person name="Uohara A."/>
            <person name="Ohji S."/>
            <person name="Ichikawa N."/>
        </authorList>
    </citation>
    <scope>NUCLEOTIDE SEQUENCE [LARGE SCALE GENOMIC DNA]</scope>
    <source>
        <strain evidence="2 7">NBRC 105008</strain>
    </source>
</reference>
<accession>A0A1B9DG46</accession>
<evidence type="ECO:0000313" key="3">
    <source>
        <dbReference type="EMBL" id="OCB68645.1"/>
    </source>
</evidence>
<sequence>MKKALLTVFLVVVFNVVGLAQSNYSVGVNFGSNYTSFRGSDILDHTDSGFGYLAGLFVEYRINKNFSINSGLNLEQKSIKYETDYTISYFDNQTFEYFVEDINVKTINKYKYLTIPLLVKYSFGKSKSFFVNGGGFISFWQSHKQKSHFVNKNGGSIVYSPSGINFPLANDVSSDYGVSLGLGKIFELDNRNTILIELRDNLGLCNTIDGTFNQGVSGGIKTNSLSLITSWSFNL</sequence>
<proteinExistence type="predicted"/>
<dbReference type="AlphaFoldDB" id="A0A1B9DG46"/>
<dbReference type="EMBL" id="FNEO01000005">
    <property type="protein sequence ID" value="SDJ63084.1"/>
    <property type="molecule type" value="Genomic_DNA"/>
</dbReference>
<reference evidence="5" key="1">
    <citation type="submission" date="2016-03" db="EMBL/GenBank/DDBJ databases">
        <title>Draft genome sequence of Paenibacillus glacialis DSM 22343.</title>
        <authorList>
            <person name="Shin S.-K."/>
            <person name="Yi H."/>
        </authorList>
    </citation>
    <scope>NUCLEOTIDE SEQUENCE [LARGE SCALE GENOMIC DNA]</scope>
    <source>
        <strain evidence="5">NBRC 105008</strain>
    </source>
</reference>
<dbReference type="EMBL" id="LVEO01000030">
    <property type="protein sequence ID" value="OCB68645.1"/>
    <property type="molecule type" value="Genomic_DNA"/>
</dbReference>
<dbReference type="RefSeq" id="WP_066330053.1">
    <property type="nucleotide sequence ID" value="NZ_BJVF01000004.1"/>
</dbReference>
<protein>
    <submittedName>
        <fullName evidence="4">Outer membrane protein beta-barrel domain-containing protein</fullName>
    </submittedName>
</protein>
<dbReference type="STRING" id="551990.SAMN05192550_2452"/>
<dbReference type="Proteomes" id="UP000093226">
    <property type="component" value="Unassembled WGS sequence"/>
</dbReference>
<reference evidence="4 6" key="3">
    <citation type="submission" date="2016-10" db="EMBL/GenBank/DDBJ databases">
        <authorList>
            <person name="Varghese N."/>
            <person name="Submissions S."/>
        </authorList>
    </citation>
    <scope>NUCLEOTIDE SEQUENCE [LARGE SCALE GENOMIC DNA]</scope>
    <source>
        <strain evidence="4 6">Gm-149</strain>
    </source>
</reference>
<dbReference type="OrthoDB" id="893738at2"/>
<reference evidence="3" key="2">
    <citation type="submission" date="2016-03" db="EMBL/GenBank/DDBJ databases">
        <authorList>
            <person name="Ploux O."/>
        </authorList>
    </citation>
    <scope>NUCLEOTIDE SEQUENCE</scope>
    <source>
        <strain evidence="3">NBRC 105008</strain>
    </source>
</reference>
<evidence type="ECO:0000313" key="6">
    <source>
        <dbReference type="Proteomes" id="UP000182367"/>
    </source>
</evidence>
<evidence type="ECO:0000313" key="5">
    <source>
        <dbReference type="Proteomes" id="UP000093226"/>
    </source>
</evidence>
<evidence type="ECO:0000259" key="1">
    <source>
        <dbReference type="Pfam" id="PF13568"/>
    </source>
</evidence>
<dbReference type="Pfam" id="PF13568">
    <property type="entry name" value="OMP_b-brl_2"/>
    <property type="match status" value="1"/>
</dbReference>
<evidence type="ECO:0000313" key="7">
    <source>
        <dbReference type="Proteomes" id="UP000321579"/>
    </source>
</evidence>